<dbReference type="Pfam" id="PF00899">
    <property type="entry name" value="ThiF"/>
    <property type="match status" value="1"/>
</dbReference>
<dbReference type="SUPFAM" id="SSF69572">
    <property type="entry name" value="Activating enzymes of the ubiquitin-like proteins"/>
    <property type="match status" value="1"/>
</dbReference>
<dbReference type="Proteomes" id="UP000295680">
    <property type="component" value="Unassembled WGS sequence"/>
</dbReference>
<accession>A0A4V2S5P7</accession>
<dbReference type="GO" id="GO:0004792">
    <property type="term" value="F:thiosulfate-cyanide sulfurtransferase activity"/>
    <property type="evidence" value="ECO:0007669"/>
    <property type="project" value="TreeGrafter"/>
</dbReference>
<dbReference type="OrthoDB" id="9204719at2"/>
<organism evidence="2 3">
    <name type="scientific">Actinocrispum wychmicini</name>
    <dbReference type="NCBI Taxonomy" id="1213861"/>
    <lineage>
        <taxon>Bacteria</taxon>
        <taxon>Bacillati</taxon>
        <taxon>Actinomycetota</taxon>
        <taxon>Actinomycetes</taxon>
        <taxon>Pseudonocardiales</taxon>
        <taxon>Pseudonocardiaceae</taxon>
        <taxon>Actinocrispum</taxon>
    </lineage>
</organism>
<dbReference type="AlphaFoldDB" id="A0A4V2S5P7"/>
<gene>
    <name evidence="2" type="ORF">EV192_11174</name>
</gene>
<sequence>MTERYDRHTLIPDWSQQALTDASAVIIGVGAVGSEVARLLAQAGVGRLLVCDPDSVAESNLSRGTGYGPDDVGRPKATVVADALQAREPKLAVTARVADFRHGVGLAELRSADLVLSCLDSVTDRIALASRCNLVEAGMLDAGTHPWGGEVRYHPTGGTCFACGVPAGERALSAWHVACADPPRLAGASAPVSALTAAWQATLAVRILFGLPVDAGAVRLDPLTGESRPVLLRRDPECPCHRRLDPDRITRAGLDTGATVADVLALVRPEEQPLVWQSVDPLGSTSLRAASPNATLADLGVPPGEILPVVRPPADVRYLELEKEALG</sequence>
<dbReference type="InterPro" id="IPR000594">
    <property type="entry name" value="ThiF_NAD_FAD-bd"/>
</dbReference>
<dbReference type="PANTHER" id="PTHR10953">
    <property type="entry name" value="UBIQUITIN-ACTIVATING ENZYME E1"/>
    <property type="match status" value="1"/>
</dbReference>
<reference evidence="2 3" key="1">
    <citation type="submission" date="2019-03" db="EMBL/GenBank/DDBJ databases">
        <title>Genomic Encyclopedia of Type Strains, Phase IV (KMG-IV): sequencing the most valuable type-strain genomes for metagenomic binning, comparative biology and taxonomic classification.</title>
        <authorList>
            <person name="Goeker M."/>
        </authorList>
    </citation>
    <scope>NUCLEOTIDE SEQUENCE [LARGE SCALE GENOMIC DNA]</scope>
    <source>
        <strain evidence="2 3">DSM 45934</strain>
    </source>
</reference>
<evidence type="ECO:0000313" key="3">
    <source>
        <dbReference type="Proteomes" id="UP000295680"/>
    </source>
</evidence>
<dbReference type="Gene3D" id="3.40.50.720">
    <property type="entry name" value="NAD(P)-binding Rossmann-like Domain"/>
    <property type="match status" value="1"/>
</dbReference>
<dbReference type="PANTHER" id="PTHR10953:SF102">
    <property type="entry name" value="ADENYLYLTRANSFERASE AND SULFURTRANSFERASE MOCS3"/>
    <property type="match status" value="1"/>
</dbReference>
<dbReference type="RefSeq" id="WP_132123851.1">
    <property type="nucleotide sequence ID" value="NZ_SLWS01000011.1"/>
</dbReference>
<keyword evidence="2" id="KW-0548">Nucleotidyltransferase</keyword>
<dbReference type="InterPro" id="IPR035985">
    <property type="entry name" value="Ubiquitin-activating_enz"/>
</dbReference>
<protein>
    <submittedName>
        <fullName evidence="2">Molybdopterin/thiamine biosynthesis adenylyltransferase</fullName>
    </submittedName>
</protein>
<dbReference type="EMBL" id="SLWS01000011">
    <property type="protein sequence ID" value="TCO52880.1"/>
    <property type="molecule type" value="Genomic_DNA"/>
</dbReference>
<evidence type="ECO:0000313" key="2">
    <source>
        <dbReference type="EMBL" id="TCO52880.1"/>
    </source>
</evidence>
<dbReference type="InterPro" id="IPR045886">
    <property type="entry name" value="ThiF/MoeB/HesA"/>
</dbReference>
<proteinExistence type="predicted"/>
<feature type="domain" description="THIF-type NAD/FAD binding fold" evidence="1">
    <location>
        <begin position="8"/>
        <end position="240"/>
    </location>
</feature>
<comment type="caution">
    <text evidence="2">The sequence shown here is derived from an EMBL/GenBank/DDBJ whole genome shotgun (WGS) entry which is preliminary data.</text>
</comment>
<keyword evidence="2" id="KW-0808">Transferase</keyword>
<evidence type="ECO:0000259" key="1">
    <source>
        <dbReference type="Pfam" id="PF00899"/>
    </source>
</evidence>
<dbReference type="GO" id="GO:0016779">
    <property type="term" value="F:nucleotidyltransferase activity"/>
    <property type="evidence" value="ECO:0007669"/>
    <property type="project" value="UniProtKB-KW"/>
</dbReference>
<dbReference type="GO" id="GO:0005737">
    <property type="term" value="C:cytoplasm"/>
    <property type="evidence" value="ECO:0007669"/>
    <property type="project" value="TreeGrafter"/>
</dbReference>
<name>A0A4V2S5P7_9PSEU</name>
<keyword evidence="3" id="KW-1185">Reference proteome</keyword>
<dbReference type="GO" id="GO:0008641">
    <property type="term" value="F:ubiquitin-like modifier activating enzyme activity"/>
    <property type="evidence" value="ECO:0007669"/>
    <property type="project" value="InterPro"/>
</dbReference>